<accession>A0ABQ9DV47</accession>
<dbReference type="EMBL" id="WHWB01032148">
    <property type="protein sequence ID" value="KAJ7426752.1"/>
    <property type="molecule type" value="Genomic_DNA"/>
</dbReference>
<feature type="region of interest" description="Disordered" evidence="1">
    <location>
        <begin position="135"/>
        <end position="154"/>
    </location>
</feature>
<evidence type="ECO:0000313" key="2">
    <source>
        <dbReference type="EMBL" id="KAJ7426752.1"/>
    </source>
</evidence>
<proteinExistence type="predicted"/>
<feature type="compositionally biased region" description="Polar residues" evidence="1">
    <location>
        <begin position="31"/>
        <end position="43"/>
    </location>
</feature>
<sequence>MSRLTDHSRHSSSHRLNEQSRHGSARDLSVNPLTHITHGTSMNRLEGKRGSGLAQILKAKSEKSGNGLGGKGLQRSQNSNPDTSHYPRLLQAVSNLALDPSRAGTATTSLGIPVQPLPTFTGFLLSDGLALEQDPLLGTAEQTPPTVTQQVKSR</sequence>
<keyword evidence="3" id="KW-1185">Reference proteome</keyword>
<feature type="compositionally biased region" description="Basic and acidic residues" evidence="1">
    <location>
        <begin position="1"/>
        <end position="25"/>
    </location>
</feature>
<feature type="compositionally biased region" description="Polar residues" evidence="1">
    <location>
        <begin position="140"/>
        <end position="154"/>
    </location>
</feature>
<gene>
    <name evidence="2" type="ORF">WISP_12927</name>
</gene>
<evidence type="ECO:0000256" key="1">
    <source>
        <dbReference type="SAM" id="MobiDB-lite"/>
    </source>
</evidence>
<feature type="region of interest" description="Disordered" evidence="1">
    <location>
        <begin position="1"/>
        <end position="87"/>
    </location>
</feature>
<comment type="caution">
    <text evidence="2">The sequence shown here is derived from an EMBL/GenBank/DDBJ whole genome shotgun (WGS) entry which is preliminary data.</text>
</comment>
<reference evidence="2" key="1">
    <citation type="submission" date="2019-10" db="EMBL/GenBank/DDBJ databases">
        <authorList>
            <person name="Soares A.E.R."/>
            <person name="Aleixo A."/>
            <person name="Schneider P."/>
            <person name="Miyaki C.Y."/>
            <person name="Schneider M.P."/>
            <person name="Mello C."/>
            <person name="Vasconcelos A.T.R."/>
        </authorList>
    </citation>
    <scope>NUCLEOTIDE SEQUENCE</scope>
    <source>
        <tissue evidence="2">Muscle</tissue>
    </source>
</reference>
<organism evidence="2 3">
    <name type="scientific">Willisornis vidua</name>
    <name type="common">Xingu scale-backed antbird</name>
    <dbReference type="NCBI Taxonomy" id="1566151"/>
    <lineage>
        <taxon>Eukaryota</taxon>
        <taxon>Metazoa</taxon>
        <taxon>Chordata</taxon>
        <taxon>Craniata</taxon>
        <taxon>Vertebrata</taxon>
        <taxon>Euteleostomi</taxon>
        <taxon>Archelosauria</taxon>
        <taxon>Archosauria</taxon>
        <taxon>Dinosauria</taxon>
        <taxon>Saurischia</taxon>
        <taxon>Theropoda</taxon>
        <taxon>Coelurosauria</taxon>
        <taxon>Aves</taxon>
        <taxon>Neognathae</taxon>
        <taxon>Neoaves</taxon>
        <taxon>Telluraves</taxon>
        <taxon>Australaves</taxon>
        <taxon>Passeriformes</taxon>
        <taxon>Thamnophilidae</taxon>
        <taxon>Willisornis</taxon>
    </lineage>
</organism>
<dbReference type="Proteomes" id="UP001145742">
    <property type="component" value="Unassembled WGS sequence"/>
</dbReference>
<name>A0ABQ9DV47_9PASS</name>
<feature type="compositionally biased region" description="Polar residues" evidence="1">
    <location>
        <begin position="74"/>
        <end position="83"/>
    </location>
</feature>
<evidence type="ECO:0000313" key="3">
    <source>
        <dbReference type="Proteomes" id="UP001145742"/>
    </source>
</evidence>
<protein>
    <submittedName>
        <fullName evidence="2">Uncharacterized protein</fullName>
    </submittedName>
</protein>